<protein>
    <submittedName>
        <fullName evidence="1">Uncharacterized protein</fullName>
    </submittedName>
</protein>
<comment type="caution">
    <text evidence="1">The sequence shown here is derived from an EMBL/GenBank/DDBJ whole genome shotgun (WGS) entry which is preliminary data.</text>
</comment>
<accession>A0AAD9XX61</accession>
<dbReference type="EMBL" id="VYYT01000881">
    <property type="protein sequence ID" value="KAK2728392.1"/>
    <property type="molecule type" value="Genomic_DNA"/>
</dbReference>
<dbReference type="AlphaFoldDB" id="A0AAD9XX61"/>
<evidence type="ECO:0000313" key="1">
    <source>
        <dbReference type="EMBL" id="KAK2728392.1"/>
    </source>
</evidence>
<evidence type="ECO:0000313" key="2">
    <source>
        <dbReference type="Proteomes" id="UP001281614"/>
    </source>
</evidence>
<name>A0AAD9XX61_COLKA</name>
<reference evidence="1" key="1">
    <citation type="submission" date="2023-02" db="EMBL/GenBank/DDBJ databases">
        <title>Colletotrichum kahawae CIFC_Que2 genome sequencing and assembly.</title>
        <authorList>
            <person name="Baroncelli R."/>
        </authorList>
    </citation>
    <scope>NUCLEOTIDE SEQUENCE</scope>
    <source>
        <strain evidence="1">CIFC_Que2</strain>
    </source>
</reference>
<dbReference type="Proteomes" id="UP001281614">
    <property type="component" value="Unassembled WGS sequence"/>
</dbReference>
<organism evidence="1 2">
    <name type="scientific">Colletotrichum kahawae</name>
    <name type="common">Coffee berry disease fungus</name>
    <dbReference type="NCBI Taxonomy" id="34407"/>
    <lineage>
        <taxon>Eukaryota</taxon>
        <taxon>Fungi</taxon>
        <taxon>Dikarya</taxon>
        <taxon>Ascomycota</taxon>
        <taxon>Pezizomycotina</taxon>
        <taxon>Sordariomycetes</taxon>
        <taxon>Hypocreomycetidae</taxon>
        <taxon>Glomerellales</taxon>
        <taxon>Glomerellaceae</taxon>
        <taxon>Colletotrichum</taxon>
        <taxon>Colletotrichum gloeosporioides species complex</taxon>
    </lineage>
</organism>
<gene>
    <name evidence="1" type="ORF">CKAH01_10981</name>
</gene>
<proteinExistence type="predicted"/>
<sequence length="22" mass="2506">MRALKKGTNLHLLRSLAVFSLH</sequence>
<keyword evidence="2" id="KW-1185">Reference proteome</keyword>